<accession>A0A177B5T5</accession>
<dbReference type="GO" id="GO:0000278">
    <property type="term" value="P:mitotic cell cycle"/>
    <property type="evidence" value="ECO:0007669"/>
    <property type="project" value="TreeGrafter"/>
</dbReference>
<name>A0A177B5T5_9BILA</name>
<dbReference type="PANTHER" id="PTHR22706">
    <property type="entry name" value="ASSEMBLY FACTOR FOR SPINDLE MICROTUBULES"/>
    <property type="match status" value="1"/>
</dbReference>
<dbReference type="GO" id="GO:0007051">
    <property type="term" value="P:spindle organization"/>
    <property type="evidence" value="ECO:0007669"/>
    <property type="project" value="TreeGrafter"/>
</dbReference>
<keyword evidence="2" id="KW-0963">Cytoplasm</keyword>
<dbReference type="AlphaFoldDB" id="A0A177B5T5"/>
<comment type="subcellular location">
    <subcellularLocation>
        <location evidence="1">Cytoplasm</location>
    </subcellularLocation>
</comment>
<organism evidence="5 6">
    <name type="scientific">Intoshia linei</name>
    <dbReference type="NCBI Taxonomy" id="1819745"/>
    <lineage>
        <taxon>Eukaryota</taxon>
        <taxon>Metazoa</taxon>
        <taxon>Spiralia</taxon>
        <taxon>Lophotrochozoa</taxon>
        <taxon>Mesozoa</taxon>
        <taxon>Orthonectida</taxon>
        <taxon>Rhopaluridae</taxon>
        <taxon>Intoshia</taxon>
    </lineage>
</organism>
<dbReference type="Proteomes" id="UP000078046">
    <property type="component" value="Unassembled WGS sequence"/>
</dbReference>
<dbReference type="PROSITE" id="PS50096">
    <property type="entry name" value="IQ"/>
    <property type="match status" value="3"/>
</dbReference>
<dbReference type="GO" id="GO:0005737">
    <property type="term" value="C:cytoplasm"/>
    <property type="evidence" value="ECO:0007669"/>
    <property type="project" value="UniProtKB-SubCell"/>
</dbReference>
<sequence>MSLEQLIQQNLEHLIVEYSNRLTDTENNRFDEYFAAVKIQSWFRGVKWRKQLKYLNECATKIQKTWRGYMGRQKFRRLAMEKKDQEYNKMRRDAAIMIQKTWKGYYSRKYKHDYYAQKMFLNGIQKRHKIYILEKLEKSKQINLENKIDFESNQEKELKKYCIKNHHLVGTNMIDGVYSSKYHPKLQKMNDLIKYYNKMENKKSMREIKKKMKLKCITVENKYSNPTKPFDFKGPFKAPSVVFHLRHKKLEPTLRVQTDYFSIENAREQLKMKEYLQCIHDKTFNFKKIDSLEYESQLHSQFKYDDRLKYGSKHFRYYEDQ</sequence>
<dbReference type="CDD" id="cd23767">
    <property type="entry name" value="IQCD"/>
    <property type="match status" value="1"/>
</dbReference>
<dbReference type="GO" id="GO:0000922">
    <property type="term" value="C:spindle pole"/>
    <property type="evidence" value="ECO:0007669"/>
    <property type="project" value="TreeGrafter"/>
</dbReference>
<dbReference type="SMART" id="SM00015">
    <property type="entry name" value="IQ"/>
    <property type="match status" value="3"/>
</dbReference>
<dbReference type="InterPro" id="IPR051185">
    <property type="entry name" value="ASPM"/>
</dbReference>
<keyword evidence="3" id="KW-0677">Repeat</keyword>
<dbReference type="InterPro" id="IPR000048">
    <property type="entry name" value="IQ_motif_EF-hand-BS"/>
</dbReference>
<evidence type="ECO:0000313" key="5">
    <source>
        <dbReference type="EMBL" id="OAF69648.1"/>
    </source>
</evidence>
<dbReference type="GO" id="GO:0005516">
    <property type="term" value="F:calmodulin binding"/>
    <property type="evidence" value="ECO:0007669"/>
    <property type="project" value="UniProtKB-KW"/>
</dbReference>
<evidence type="ECO:0000256" key="3">
    <source>
        <dbReference type="ARBA" id="ARBA00022737"/>
    </source>
</evidence>
<evidence type="ECO:0000256" key="4">
    <source>
        <dbReference type="ARBA" id="ARBA00022860"/>
    </source>
</evidence>
<dbReference type="EMBL" id="LWCA01000249">
    <property type="protein sequence ID" value="OAF69648.1"/>
    <property type="molecule type" value="Genomic_DNA"/>
</dbReference>
<keyword evidence="4" id="KW-0112">Calmodulin-binding</keyword>
<protein>
    <submittedName>
        <fullName evidence="5">Spermatogenesis-associated protein 17</fullName>
    </submittedName>
</protein>
<dbReference type="OrthoDB" id="190375at2759"/>
<evidence type="ECO:0000313" key="6">
    <source>
        <dbReference type="Proteomes" id="UP000078046"/>
    </source>
</evidence>
<proteinExistence type="predicted"/>
<dbReference type="Gene3D" id="1.20.5.190">
    <property type="match status" value="1"/>
</dbReference>
<dbReference type="Pfam" id="PF00612">
    <property type="entry name" value="IQ"/>
    <property type="match status" value="3"/>
</dbReference>
<dbReference type="PANTHER" id="PTHR22706:SF1">
    <property type="entry name" value="ASSEMBLY FACTOR FOR SPINDLE MICROTUBULES"/>
    <property type="match status" value="1"/>
</dbReference>
<dbReference type="GO" id="GO:0051295">
    <property type="term" value="P:establishment of meiotic spindle localization"/>
    <property type="evidence" value="ECO:0007669"/>
    <property type="project" value="TreeGrafter"/>
</dbReference>
<keyword evidence="6" id="KW-1185">Reference proteome</keyword>
<dbReference type="InterPro" id="IPR027417">
    <property type="entry name" value="P-loop_NTPase"/>
</dbReference>
<evidence type="ECO:0000256" key="1">
    <source>
        <dbReference type="ARBA" id="ARBA00004496"/>
    </source>
</evidence>
<comment type="caution">
    <text evidence="5">The sequence shown here is derived from an EMBL/GenBank/DDBJ whole genome shotgun (WGS) entry which is preliminary data.</text>
</comment>
<evidence type="ECO:0000256" key="2">
    <source>
        <dbReference type="ARBA" id="ARBA00022490"/>
    </source>
</evidence>
<gene>
    <name evidence="5" type="ORF">A3Q56_02553</name>
</gene>
<reference evidence="5 6" key="1">
    <citation type="submission" date="2016-04" db="EMBL/GenBank/DDBJ databases">
        <title>The genome of Intoshia linei affirms orthonectids as highly simplified spiralians.</title>
        <authorList>
            <person name="Mikhailov K.V."/>
            <person name="Slusarev G.S."/>
            <person name="Nikitin M.A."/>
            <person name="Logacheva M.D."/>
            <person name="Penin A."/>
            <person name="Aleoshin V."/>
            <person name="Panchin Y.V."/>
        </authorList>
    </citation>
    <scope>NUCLEOTIDE SEQUENCE [LARGE SCALE GENOMIC DNA]</scope>
    <source>
        <strain evidence="5">Intl2013</strain>
        <tissue evidence="5">Whole animal</tissue>
    </source>
</reference>
<dbReference type="SUPFAM" id="SSF52540">
    <property type="entry name" value="P-loop containing nucleoside triphosphate hydrolases"/>
    <property type="match status" value="1"/>
</dbReference>